<feature type="non-terminal residue" evidence="1">
    <location>
        <position position="24"/>
    </location>
</feature>
<evidence type="ECO:0000313" key="1">
    <source>
        <dbReference type="EMBL" id="SUZ89301.1"/>
    </source>
</evidence>
<organism evidence="1">
    <name type="scientific">marine metagenome</name>
    <dbReference type="NCBI Taxonomy" id="408172"/>
    <lineage>
        <taxon>unclassified sequences</taxon>
        <taxon>metagenomes</taxon>
        <taxon>ecological metagenomes</taxon>
    </lineage>
</organism>
<dbReference type="EMBL" id="UINC01001814">
    <property type="protein sequence ID" value="SUZ89301.1"/>
    <property type="molecule type" value="Genomic_DNA"/>
</dbReference>
<dbReference type="AlphaFoldDB" id="A0A381RCI6"/>
<reference evidence="1" key="1">
    <citation type="submission" date="2018-05" db="EMBL/GenBank/DDBJ databases">
        <authorList>
            <person name="Lanie J.A."/>
            <person name="Ng W.-L."/>
            <person name="Kazmierczak K.M."/>
            <person name="Andrzejewski T.M."/>
            <person name="Davidsen T.M."/>
            <person name="Wayne K.J."/>
            <person name="Tettelin H."/>
            <person name="Glass J.I."/>
            <person name="Rusch D."/>
            <person name="Podicherti R."/>
            <person name="Tsui H.-C.T."/>
            <person name="Winkler M.E."/>
        </authorList>
    </citation>
    <scope>NUCLEOTIDE SEQUENCE</scope>
</reference>
<protein>
    <submittedName>
        <fullName evidence="1">Uncharacterized protein</fullName>
    </submittedName>
</protein>
<sequence>MDHSNRTVVIVVNFNGKEFLGRCL</sequence>
<accession>A0A381RCI6</accession>
<proteinExistence type="predicted"/>
<gene>
    <name evidence="1" type="ORF">METZ01_LOCUS42155</name>
</gene>
<name>A0A381RCI6_9ZZZZ</name>